<dbReference type="GO" id="GO:0003700">
    <property type="term" value="F:DNA-binding transcription factor activity"/>
    <property type="evidence" value="ECO:0007669"/>
    <property type="project" value="TreeGrafter"/>
</dbReference>
<feature type="domain" description="HTH tetR-type" evidence="3">
    <location>
        <begin position="12"/>
        <end position="72"/>
    </location>
</feature>
<dbReference type="Gene3D" id="1.10.357.10">
    <property type="entry name" value="Tetracycline Repressor, domain 2"/>
    <property type="match status" value="1"/>
</dbReference>
<evidence type="ECO:0000313" key="4">
    <source>
        <dbReference type="EMBL" id="NNG40405.1"/>
    </source>
</evidence>
<keyword evidence="5" id="KW-1185">Reference proteome</keyword>
<dbReference type="PANTHER" id="PTHR30055">
    <property type="entry name" value="HTH-TYPE TRANSCRIPTIONAL REGULATOR RUTR"/>
    <property type="match status" value="1"/>
</dbReference>
<keyword evidence="1 2" id="KW-0238">DNA-binding</keyword>
<sequence length="200" mass="22025">MNKSRGRRPGSPQTREEILRAAREAFLTSGYARTPMRRIAAAADVDVALLSYHFGSKQGLFAAAMTLPIRPGDEIEKALDAPIEEWPERILRTVLRVWDHPQAGPAAVHTLLAGASDPVARRALDEFLERELIGRIERHLGGRDAHRRAMGLLVPTAGLLTTRYLLQVPAYAEASHDELVRIVAPSLAIHLRGARAAPRD</sequence>
<name>A0A849AIZ7_9MICO</name>
<dbReference type="Proteomes" id="UP000557772">
    <property type="component" value="Unassembled WGS sequence"/>
</dbReference>
<reference evidence="4 5" key="1">
    <citation type="submission" date="2020-05" db="EMBL/GenBank/DDBJ databases">
        <title>Flexivirga sp. ID2601S isolated from air conditioner.</title>
        <authorList>
            <person name="Kim D.H."/>
        </authorList>
    </citation>
    <scope>NUCLEOTIDE SEQUENCE [LARGE SCALE GENOMIC DNA]</scope>
    <source>
        <strain evidence="4 5">ID2601S</strain>
    </source>
</reference>
<dbReference type="SUPFAM" id="SSF46689">
    <property type="entry name" value="Homeodomain-like"/>
    <property type="match status" value="1"/>
</dbReference>
<evidence type="ECO:0000259" key="3">
    <source>
        <dbReference type="PROSITE" id="PS50977"/>
    </source>
</evidence>
<organism evidence="4 5">
    <name type="scientific">Flexivirga aerilata</name>
    <dbReference type="NCBI Taxonomy" id="1656889"/>
    <lineage>
        <taxon>Bacteria</taxon>
        <taxon>Bacillati</taxon>
        <taxon>Actinomycetota</taxon>
        <taxon>Actinomycetes</taxon>
        <taxon>Micrococcales</taxon>
        <taxon>Dermacoccaceae</taxon>
        <taxon>Flexivirga</taxon>
    </lineage>
</organism>
<dbReference type="AlphaFoldDB" id="A0A849AIZ7"/>
<dbReference type="InterPro" id="IPR036271">
    <property type="entry name" value="Tet_transcr_reg_TetR-rel_C_sf"/>
</dbReference>
<dbReference type="PRINTS" id="PR00455">
    <property type="entry name" value="HTHTETR"/>
</dbReference>
<proteinExistence type="predicted"/>
<dbReference type="Pfam" id="PF17920">
    <property type="entry name" value="TetR_C_16"/>
    <property type="match status" value="1"/>
</dbReference>
<dbReference type="InterPro" id="IPR041678">
    <property type="entry name" value="TetR_C_16"/>
</dbReference>
<dbReference type="Pfam" id="PF00440">
    <property type="entry name" value="TetR_N"/>
    <property type="match status" value="1"/>
</dbReference>
<dbReference type="InterPro" id="IPR001647">
    <property type="entry name" value="HTH_TetR"/>
</dbReference>
<dbReference type="EMBL" id="JABENB010000002">
    <property type="protein sequence ID" value="NNG40405.1"/>
    <property type="molecule type" value="Genomic_DNA"/>
</dbReference>
<protein>
    <submittedName>
        <fullName evidence="4">TetR/AcrR family transcriptional regulator</fullName>
    </submittedName>
</protein>
<dbReference type="InterPro" id="IPR009057">
    <property type="entry name" value="Homeodomain-like_sf"/>
</dbReference>
<dbReference type="GO" id="GO:0000976">
    <property type="term" value="F:transcription cis-regulatory region binding"/>
    <property type="evidence" value="ECO:0007669"/>
    <property type="project" value="TreeGrafter"/>
</dbReference>
<evidence type="ECO:0000313" key="5">
    <source>
        <dbReference type="Proteomes" id="UP000557772"/>
    </source>
</evidence>
<dbReference type="RefSeq" id="WP_171156641.1">
    <property type="nucleotide sequence ID" value="NZ_JABENB010000002.1"/>
</dbReference>
<dbReference type="InterPro" id="IPR050109">
    <property type="entry name" value="HTH-type_TetR-like_transc_reg"/>
</dbReference>
<dbReference type="PROSITE" id="PS50977">
    <property type="entry name" value="HTH_TETR_2"/>
    <property type="match status" value="1"/>
</dbReference>
<feature type="DNA-binding region" description="H-T-H motif" evidence="2">
    <location>
        <begin position="35"/>
        <end position="54"/>
    </location>
</feature>
<gene>
    <name evidence="4" type="ORF">HJ588_14130</name>
</gene>
<dbReference type="PANTHER" id="PTHR30055:SF235">
    <property type="entry name" value="TRANSCRIPTIONAL REGULATORY PROTEIN"/>
    <property type="match status" value="1"/>
</dbReference>
<accession>A0A849AIZ7</accession>
<dbReference type="Gene3D" id="1.10.10.60">
    <property type="entry name" value="Homeodomain-like"/>
    <property type="match status" value="1"/>
</dbReference>
<dbReference type="SUPFAM" id="SSF48498">
    <property type="entry name" value="Tetracyclin repressor-like, C-terminal domain"/>
    <property type="match status" value="1"/>
</dbReference>
<evidence type="ECO:0000256" key="1">
    <source>
        <dbReference type="ARBA" id="ARBA00023125"/>
    </source>
</evidence>
<comment type="caution">
    <text evidence="4">The sequence shown here is derived from an EMBL/GenBank/DDBJ whole genome shotgun (WGS) entry which is preliminary data.</text>
</comment>
<evidence type="ECO:0000256" key="2">
    <source>
        <dbReference type="PROSITE-ProRule" id="PRU00335"/>
    </source>
</evidence>